<sequence>MIAASIFQGRLLTLSRVILSLSKPILIINMSDSTSTTPRIPNWDLRYSEKEYAFGEGPNLFFKSELEKLTSGKLLLPAEGEGRNGVFAAKIGWDVIAFDKSVQGKVKAEALAQSQGVSLKYDICDIAEVSYENDQFDALGFIYLHFPKEDKKKNYQRLFPFLKKGGYVIAEMFSDKHLPYREKNPNVGGPHNFEFLFSRAEIEDIFEGFEILFLKEEIVDLKEGKYHNGTGSVFRLLALKK</sequence>
<proteinExistence type="predicted"/>
<dbReference type="OrthoDB" id="10048325at2759"/>
<dbReference type="AlphaFoldDB" id="A0A0K2V269"/>
<reference evidence="2" key="1">
    <citation type="submission" date="2014-05" db="EMBL/GenBank/DDBJ databases">
        <authorList>
            <person name="Chronopoulou M."/>
        </authorList>
    </citation>
    <scope>NUCLEOTIDE SEQUENCE</scope>
    <source>
        <tissue evidence="2">Whole organism</tissue>
    </source>
</reference>
<evidence type="ECO:0000259" key="1">
    <source>
        <dbReference type="Pfam" id="PF13649"/>
    </source>
</evidence>
<dbReference type="Pfam" id="PF13649">
    <property type="entry name" value="Methyltransf_25"/>
    <property type="match status" value="1"/>
</dbReference>
<dbReference type="SUPFAM" id="SSF53335">
    <property type="entry name" value="S-adenosyl-L-methionine-dependent methyltransferases"/>
    <property type="match status" value="1"/>
</dbReference>
<dbReference type="EMBL" id="HACA01026999">
    <property type="protein sequence ID" value="CDW44360.1"/>
    <property type="molecule type" value="Transcribed_RNA"/>
</dbReference>
<dbReference type="InterPro" id="IPR029063">
    <property type="entry name" value="SAM-dependent_MTases_sf"/>
</dbReference>
<accession>A0A0K2V269</accession>
<name>A0A0K2V269_LEPSM</name>
<dbReference type="Gene3D" id="3.40.50.150">
    <property type="entry name" value="Vaccinia Virus protein VP39"/>
    <property type="match status" value="1"/>
</dbReference>
<feature type="domain" description="Methyltransferase" evidence="1">
    <location>
        <begin position="80"/>
        <end position="166"/>
    </location>
</feature>
<dbReference type="InterPro" id="IPR041698">
    <property type="entry name" value="Methyltransf_25"/>
</dbReference>
<organism evidence="2">
    <name type="scientific">Lepeophtheirus salmonis</name>
    <name type="common">Salmon louse</name>
    <name type="synonym">Caligus salmonis</name>
    <dbReference type="NCBI Taxonomy" id="72036"/>
    <lineage>
        <taxon>Eukaryota</taxon>
        <taxon>Metazoa</taxon>
        <taxon>Ecdysozoa</taxon>
        <taxon>Arthropoda</taxon>
        <taxon>Crustacea</taxon>
        <taxon>Multicrustacea</taxon>
        <taxon>Hexanauplia</taxon>
        <taxon>Copepoda</taxon>
        <taxon>Siphonostomatoida</taxon>
        <taxon>Caligidae</taxon>
        <taxon>Lepeophtheirus</taxon>
    </lineage>
</organism>
<protein>
    <recommendedName>
        <fullName evidence="1">Methyltransferase domain-containing protein</fullName>
    </recommendedName>
</protein>
<evidence type="ECO:0000313" key="2">
    <source>
        <dbReference type="EMBL" id="CDW44360.1"/>
    </source>
</evidence>